<protein>
    <submittedName>
        <fullName evidence="1">Uncharacterized protein</fullName>
    </submittedName>
</protein>
<name>A0A6C0BRM8_9ZZZZ</name>
<reference evidence="1" key="1">
    <citation type="journal article" date="2020" name="Nature">
        <title>Giant virus diversity and host interactions through global metagenomics.</title>
        <authorList>
            <person name="Schulz F."/>
            <person name="Roux S."/>
            <person name="Paez-Espino D."/>
            <person name="Jungbluth S."/>
            <person name="Walsh D.A."/>
            <person name="Denef V.J."/>
            <person name="McMahon K.D."/>
            <person name="Konstantinidis K.T."/>
            <person name="Eloe-Fadrosh E.A."/>
            <person name="Kyrpides N.C."/>
            <person name="Woyke T."/>
        </authorList>
    </citation>
    <scope>NUCLEOTIDE SEQUENCE</scope>
    <source>
        <strain evidence="1">GVMAG-M-3300018416-26</strain>
    </source>
</reference>
<accession>A0A6C0BRM8</accession>
<evidence type="ECO:0000313" key="1">
    <source>
        <dbReference type="EMBL" id="QHS94284.1"/>
    </source>
</evidence>
<dbReference type="AlphaFoldDB" id="A0A6C0BRM8"/>
<dbReference type="EMBL" id="MN739219">
    <property type="protein sequence ID" value="QHS94284.1"/>
    <property type="molecule type" value="Genomic_DNA"/>
</dbReference>
<proteinExistence type="predicted"/>
<sequence length="55" mass="6686">MLSLPHDIQSLIWKKYYNNSVLSEMIQCSISVFLINTSKIRRENDMIMMRYNTEW</sequence>
<organism evidence="1">
    <name type="scientific">viral metagenome</name>
    <dbReference type="NCBI Taxonomy" id="1070528"/>
    <lineage>
        <taxon>unclassified sequences</taxon>
        <taxon>metagenomes</taxon>
        <taxon>organismal metagenomes</taxon>
    </lineage>
</organism>